<gene>
    <name evidence="5" type="ORF">GCM10009850_076250</name>
</gene>
<feature type="domain" description="HTH araC/xylS-type" evidence="4">
    <location>
        <begin position="214"/>
        <end position="315"/>
    </location>
</feature>
<evidence type="ECO:0000313" key="5">
    <source>
        <dbReference type="EMBL" id="GAA2212163.1"/>
    </source>
</evidence>
<evidence type="ECO:0000259" key="4">
    <source>
        <dbReference type="PROSITE" id="PS01124"/>
    </source>
</evidence>
<dbReference type="PANTHER" id="PTHR46796:SF6">
    <property type="entry name" value="ARAC SUBFAMILY"/>
    <property type="match status" value="1"/>
</dbReference>
<dbReference type="PRINTS" id="PR00032">
    <property type="entry name" value="HTHARAC"/>
</dbReference>
<dbReference type="Pfam" id="PF12833">
    <property type="entry name" value="HTH_18"/>
    <property type="match status" value="1"/>
</dbReference>
<evidence type="ECO:0000313" key="6">
    <source>
        <dbReference type="Proteomes" id="UP001499843"/>
    </source>
</evidence>
<comment type="caution">
    <text evidence="5">The sequence shown here is derived from an EMBL/GenBank/DDBJ whole genome shotgun (WGS) entry which is preliminary data.</text>
</comment>
<dbReference type="InterPro" id="IPR035418">
    <property type="entry name" value="AraC-bd_2"/>
</dbReference>
<dbReference type="SMART" id="SM00342">
    <property type="entry name" value="HTH_ARAC"/>
    <property type="match status" value="1"/>
</dbReference>
<dbReference type="PANTHER" id="PTHR46796">
    <property type="entry name" value="HTH-TYPE TRANSCRIPTIONAL ACTIVATOR RHAS-RELATED"/>
    <property type="match status" value="1"/>
</dbReference>
<dbReference type="InterPro" id="IPR009057">
    <property type="entry name" value="Homeodomain-like_sf"/>
</dbReference>
<keyword evidence="3" id="KW-0804">Transcription</keyword>
<dbReference type="SUPFAM" id="SSF46689">
    <property type="entry name" value="Homeodomain-like"/>
    <property type="match status" value="1"/>
</dbReference>
<dbReference type="InterPro" id="IPR020449">
    <property type="entry name" value="Tscrpt_reg_AraC-type_HTH"/>
</dbReference>
<accession>A0ABN3CS62</accession>
<evidence type="ECO:0000256" key="3">
    <source>
        <dbReference type="ARBA" id="ARBA00023163"/>
    </source>
</evidence>
<dbReference type="EMBL" id="BAAAQX010000024">
    <property type="protein sequence ID" value="GAA2212163.1"/>
    <property type="molecule type" value="Genomic_DNA"/>
</dbReference>
<dbReference type="PROSITE" id="PS00041">
    <property type="entry name" value="HTH_ARAC_FAMILY_1"/>
    <property type="match status" value="1"/>
</dbReference>
<keyword evidence="2" id="KW-0238">DNA-binding</keyword>
<dbReference type="InterPro" id="IPR050204">
    <property type="entry name" value="AraC_XylS_family_regulators"/>
</dbReference>
<name>A0ABN3CS62_9ACTN</name>
<dbReference type="InterPro" id="IPR018060">
    <property type="entry name" value="HTH_AraC"/>
</dbReference>
<evidence type="ECO:0000256" key="2">
    <source>
        <dbReference type="ARBA" id="ARBA00023125"/>
    </source>
</evidence>
<dbReference type="PROSITE" id="PS01124">
    <property type="entry name" value="HTH_ARAC_FAMILY_2"/>
    <property type="match status" value="1"/>
</dbReference>
<organism evidence="5 6">
    <name type="scientific">Nonomuraea monospora</name>
    <dbReference type="NCBI Taxonomy" id="568818"/>
    <lineage>
        <taxon>Bacteria</taxon>
        <taxon>Bacillati</taxon>
        <taxon>Actinomycetota</taxon>
        <taxon>Actinomycetes</taxon>
        <taxon>Streptosporangiales</taxon>
        <taxon>Streptosporangiaceae</taxon>
        <taxon>Nonomuraea</taxon>
    </lineage>
</organism>
<dbReference type="Pfam" id="PF14525">
    <property type="entry name" value="AraC_binding_2"/>
    <property type="match status" value="1"/>
</dbReference>
<proteinExistence type="predicted"/>
<keyword evidence="1" id="KW-0805">Transcription regulation</keyword>
<evidence type="ECO:0000256" key="1">
    <source>
        <dbReference type="ARBA" id="ARBA00023015"/>
    </source>
</evidence>
<sequence>MTFILDTEEVAPPDRAEAIREVIWESVVRVEIDHHPDPDLIKARGRISDVAGMNVCTIRSNATTIRRTPALVNDDLEPSVFVSLQRSGTSGVVQGDRQAVLRPGDLAVYDTERPYTLVNDQGIDLHYFRITQRDLGLSRDALAAVTAIRLGAGDPVAEMAAGHLRRLAEAQGRLTTRQAQLLAPPSLDLLRAALTSVLRDDKASAGALRDALESRIFDYIRAHLTDHALTPARIASAHGISLRRLYTIMAEAGVSLAPWIRDQRLAHARRLLAAPDAGRLTIEAVARRSGFVSAAHFSRVFKTAYGHSPRDWRNHKRSGR</sequence>
<dbReference type="RefSeq" id="WP_344486128.1">
    <property type="nucleotide sequence ID" value="NZ_BAAAQX010000024.1"/>
</dbReference>
<dbReference type="Proteomes" id="UP001499843">
    <property type="component" value="Unassembled WGS sequence"/>
</dbReference>
<dbReference type="Gene3D" id="1.10.10.60">
    <property type="entry name" value="Homeodomain-like"/>
    <property type="match status" value="1"/>
</dbReference>
<keyword evidence="6" id="KW-1185">Reference proteome</keyword>
<reference evidence="5 6" key="1">
    <citation type="journal article" date="2019" name="Int. J. Syst. Evol. Microbiol.">
        <title>The Global Catalogue of Microorganisms (GCM) 10K type strain sequencing project: providing services to taxonomists for standard genome sequencing and annotation.</title>
        <authorList>
            <consortium name="The Broad Institute Genomics Platform"/>
            <consortium name="The Broad Institute Genome Sequencing Center for Infectious Disease"/>
            <person name="Wu L."/>
            <person name="Ma J."/>
        </authorList>
    </citation>
    <scope>NUCLEOTIDE SEQUENCE [LARGE SCALE GENOMIC DNA]</scope>
    <source>
        <strain evidence="5 6">JCM 16114</strain>
    </source>
</reference>
<dbReference type="InterPro" id="IPR018062">
    <property type="entry name" value="HTH_AraC-typ_CS"/>
</dbReference>
<protein>
    <submittedName>
        <fullName evidence="5">Helix-turn-helix domain-containing protein</fullName>
    </submittedName>
</protein>